<gene>
    <name evidence="2" type="ORF">DJ93_1010</name>
</gene>
<accession>A0A090YK47</accession>
<dbReference type="AlphaFoldDB" id="A0A090YK47"/>
<dbReference type="Proteomes" id="UP000029389">
    <property type="component" value="Unassembled WGS sequence"/>
</dbReference>
<evidence type="ECO:0000256" key="1">
    <source>
        <dbReference type="SAM" id="Phobius"/>
    </source>
</evidence>
<keyword evidence="1" id="KW-0472">Membrane</keyword>
<feature type="transmembrane region" description="Helical" evidence="1">
    <location>
        <begin position="42"/>
        <end position="59"/>
    </location>
</feature>
<keyword evidence="1" id="KW-0812">Transmembrane</keyword>
<evidence type="ECO:0000313" key="3">
    <source>
        <dbReference type="Proteomes" id="UP000029389"/>
    </source>
</evidence>
<protein>
    <submittedName>
        <fullName evidence="2">Uncharacterized protein</fullName>
    </submittedName>
</protein>
<name>A0A090YK47_9BACI</name>
<feature type="transmembrane region" description="Helical" evidence="1">
    <location>
        <begin position="6"/>
        <end position="22"/>
    </location>
</feature>
<organism evidence="2 3">
    <name type="scientific">Bacillus clarus</name>
    <dbReference type="NCBI Taxonomy" id="2338372"/>
    <lineage>
        <taxon>Bacteria</taxon>
        <taxon>Bacillati</taxon>
        <taxon>Bacillota</taxon>
        <taxon>Bacilli</taxon>
        <taxon>Bacillales</taxon>
        <taxon>Bacillaceae</taxon>
        <taxon>Bacillus</taxon>
        <taxon>Bacillus cereus group</taxon>
    </lineage>
</organism>
<sequence>MYKYMQHGSTYFGILLLTYIVWKYRDKTNFDQTLHVEKRKYWTLVIVAAALVFIVHALLDPYFHIFQIGSIIVSVLTSSFCELLIVSIVYKTRE</sequence>
<feature type="transmembrane region" description="Helical" evidence="1">
    <location>
        <begin position="65"/>
        <end position="90"/>
    </location>
</feature>
<dbReference type="EMBL" id="JMQC01000008">
    <property type="protein sequence ID" value="KFM99173.1"/>
    <property type="molecule type" value="Genomic_DNA"/>
</dbReference>
<dbReference type="InterPro" id="IPR025238">
    <property type="entry name" value="DUF4184"/>
</dbReference>
<keyword evidence="1" id="KW-1133">Transmembrane helix</keyword>
<proteinExistence type="predicted"/>
<evidence type="ECO:0000313" key="2">
    <source>
        <dbReference type="EMBL" id="KFM99173.1"/>
    </source>
</evidence>
<comment type="caution">
    <text evidence="2">The sequence shown here is derived from an EMBL/GenBank/DDBJ whole genome shotgun (WGS) entry which is preliminary data.</text>
</comment>
<dbReference type="Pfam" id="PF13803">
    <property type="entry name" value="DUF4184"/>
    <property type="match status" value="1"/>
</dbReference>
<reference evidence="2 3" key="1">
    <citation type="submission" date="2014-04" db="EMBL/GenBank/DDBJ databases">
        <authorList>
            <person name="Bishop-Lilly K.A."/>
            <person name="Broomall S.M."/>
            <person name="Chain P.S."/>
            <person name="Chertkov O."/>
            <person name="Coyne S.R."/>
            <person name="Daligault H.E."/>
            <person name="Davenport K.W."/>
            <person name="Erkkila T."/>
            <person name="Frey K.G."/>
            <person name="Gibbons H.S."/>
            <person name="Gu W."/>
            <person name="Jaissle J."/>
            <person name="Johnson S.L."/>
            <person name="Koroleva G.I."/>
            <person name="Ladner J.T."/>
            <person name="Lo C.-C."/>
            <person name="Minogue T.D."/>
            <person name="Munk C."/>
            <person name="Palacios G.F."/>
            <person name="Redden C.L."/>
            <person name="Rosenzweig C.N."/>
            <person name="Scholz M.B."/>
            <person name="Teshima H."/>
            <person name="Xu Y."/>
        </authorList>
    </citation>
    <scope>NUCLEOTIDE SEQUENCE [LARGE SCALE GENOMIC DNA]</scope>
    <source>
        <strain evidence="2 3">BHP</strain>
    </source>
</reference>